<keyword evidence="6" id="KW-0812">Transmembrane</keyword>
<evidence type="ECO:0000256" key="1">
    <source>
        <dbReference type="ARBA" id="ARBA00001971"/>
    </source>
</evidence>
<evidence type="ECO:0000256" key="4">
    <source>
        <dbReference type="ARBA" id="ARBA00023004"/>
    </source>
</evidence>
<dbReference type="GO" id="GO:0005506">
    <property type="term" value="F:iron ion binding"/>
    <property type="evidence" value="ECO:0007669"/>
    <property type="project" value="InterPro"/>
</dbReference>
<name>A0A2P8AE57_9PEZI</name>
<evidence type="ECO:0000256" key="6">
    <source>
        <dbReference type="SAM" id="Phobius"/>
    </source>
</evidence>
<dbReference type="InterPro" id="IPR002401">
    <property type="entry name" value="Cyt_P450_E_grp-I"/>
</dbReference>
<protein>
    <submittedName>
        <fullName evidence="7">Isotrichodermin C-15 hydroxylase</fullName>
    </submittedName>
</protein>
<gene>
    <name evidence="7" type="ORF">B9Z65_6754</name>
</gene>
<evidence type="ECO:0000313" key="8">
    <source>
        <dbReference type="Proteomes" id="UP000243723"/>
    </source>
</evidence>
<dbReference type="InterPro" id="IPR050121">
    <property type="entry name" value="Cytochrome_P450_monoxygenase"/>
</dbReference>
<dbReference type="PANTHER" id="PTHR24305:SF232">
    <property type="entry name" value="P450, PUTATIVE (EUROFUNG)-RELATED"/>
    <property type="match status" value="1"/>
</dbReference>
<dbReference type="PRINTS" id="PR00463">
    <property type="entry name" value="EP450I"/>
</dbReference>
<dbReference type="PRINTS" id="PR00385">
    <property type="entry name" value="P450"/>
</dbReference>
<dbReference type="GO" id="GO:0004497">
    <property type="term" value="F:monooxygenase activity"/>
    <property type="evidence" value="ECO:0007669"/>
    <property type="project" value="InterPro"/>
</dbReference>
<feature type="transmembrane region" description="Helical" evidence="6">
    <location>
        <begin position="28"/>
        <end position="47"/>
    </location>
</feature>
<dbReference type="InterPro" id="IPR036396">
    <property type="entry name" value="Cyt_P450_sf"/>
</dbReference>
<dbReference type="EMBL" id="NHZQ01000016">
    <property type="protein sequence ID" value="PSK58739.1"/>
    <property type="molecule type" value="Genomic_DNA"/>
</dbReference>
<dbReference type="OrthoDB" id="3934656at2759"/>
<comment type="cofactor">
    <cofactor evidence="1 5">
        <name>heme</name>
        <dbReference type="ChEBI" id="CHEBI:30413"/>
    </cofactor>
</comment>
<keyword evidence="5" id="KW-0349">Heme</keyword>
<dbReference type="PANTHER" id="PTHR24305">
    <property type="entry name" value="CYTOCHROME P450"/>
    <property type="match status" value="1"/>
</dbReference>
<accession>A0A2P8AE57</accession>
<keyword evidence="4 5" id="KW-0408">Iron</keyword>
<feature type="binding site" description="axial binding residue" evidence="5">
    <location>
        <position position="463"/>
    </location>
    <ligand>
        <name>heme</name>
        <dbReference type="ChEBI" id="CHEBI:30413"/>
    </ligand>
    <ligandPart>
        <name>Fe</name>
        <dbReference type="ChEBI" id="CHEBI:18248"/>
    </ligandPart>
</feature>
<dbReference type="CDD" id="cd11060">
    <property type="entry name" value="CYP57A1-like"/>
    <property type="match status" value="1"/>
</dbReference>
<organism evidence="7 8">
    <name type="scientific">Elsinoe australis</name>
    <dbReference type="NCBI Taxonomy" id="40998"/>
    <lineage>
        <taxon>Eukaryota</taxon>
        <taxon>Fungi</taxon>
        <taxon>Dikarya</taxon>
        <taxon>Ascomycota</taxon>
        <taxon>Pezizomycotina</taxon>
        <taxon>Dothideomycetes</taxon>
        <taxon>Dothideomycetidae</taxon>
        <taxon>Myriangiales</taxon>
        <taxon>Elsinoaceae</taxon>
        <taxon>Elsinoe</taxon>
    </lineage>
</organism>
<evidence type="ECO:0000256" key="5">
    <source>
        <dbReference type="PIRSR" id="PIRSR602401-1"/>
    </source>
</evidence>
<dbReference type="Proteomes" id="UP000243723">
    <property type="component" value="Unassembled WGS sequence"/>
</dbReference>
<dbReference type="SUPFAM" id="SSF48264">
    <property type="entry name" value="Cytochrome P450"/>
    <property type="match status" value="1"/>
</dbReference>
<dbReference type="GO" id="GO:0016705">
    <property type="term" value="F:oxidoreductase activity, acting on paired donors, with incorporation or reduction of molecular oxygen"/>
    <property type="evidence" value="ECO:0007669"/>
    <property type="project" value="InterPro"/>
</dbReference>
<proteinExistence type="inferred from homology"/>
<comment type="caution">
    <text evidence="7">The sequence shown here is derived from an EMBL/GenBank/DDBJ whole genome shotgun (WGS) entry which is preliminary data.</text>
</comment>
<evidence type="ECO:0000256" key="3">
    <source>
        <dbReference type="ARBA" id="ARBA00022723"/>
    </source>
</evidence>
<dbReference type="InterPro" id="IPR001128">
    <property type="entry name" value="Cyt_P450"/>
</dbReference>
<dbReference type="Pfam" id="PF00067">
    <property type="entry name" value="p450"/>
    <property type="match status" value="1"/>
</dbReference>
<dbReference type="GO" id="GO:0020037">
    <property type="term" value="F:heme binding"/>
    <property type="evidence" value="ECO:0007669"/>
    <property type="project" value="InterPro"/>
</dbReference>
<dbReference type="STRING" id="40998.A0A2P8AE57"/>
<reference evidence="7 8" key="1">
    <citation type="submission" date="2017-05" db="EMBL/GenBank/DDBJ databases">
        <title>Draft genome sequence of Elsinoe australis.</title>
        <authorList>
            <person name="Cheng Q."/>
        </authorList>
    </citation>
    <scope>NUCLEOTIDE SEQUENCE [LARGE SCALE GENOMIC DNA]</scope>
    <source>
        <strain evidence="7 8">NL1</strain>
    </source>
</reference>
<keyword evidence="6" id="KW-0472">Membrane</keyword>
<keyword evidence="6" id="KW-1133">Transmembrane helix</keyword>
<keyword evidence="8" id="KW-1185">Reference proteome</keyword>
<evidence type="ECO:0000256" key="2">
    <source>
        <dbReference type="ARBA" id="ARBA00010617"/>
    </source>
</evidence>
<keyword evidence="3 5" id="KW-0479">Metal-binding</keyword>
<sequence>MSSTGLLSGTLASPISLARNLTLFNLTALTGAALAALCFLVIYRLYLHPLAHLPGPFYAKIAGYWRTIRYTRGTWHDDILELHAKYGRVVRVAPNEVSVVDENAMRQLYGHGKNAPKTDWYSTWEIPNTAPALFASQDKKVHAFLRKRVSGAYSMSAVLRFERWIQGCLDLMLCRLKQHADRGEIVNMSDWTNAFAFDVVGELAYGEQLGHLRTETDVHNVRKNIYKGFQLMASVGHLPGQSRPFNNPVMNRLRGLFGGPDPFASFQEWTIAKLKARMNDPGSTPREDMLWHFNNMRKADGEPAEFGEVLIEALNIIGAGADTTSIGIRACLFYICSHSAVYRKVQQEVDQYYHDNNLTEPITYLQCQQLRYLGATVKEATRLLPSIVFQLLRHAPDNFVVDNKVIPPGTPVGISPLAQNRDRAIWGNDADVFRPERWLEDEEKAKYFETATMTFGGSGPRMCIGKNIALVELHKAVAQLIHNFDLEIVDRERPWRIASHWFAYQHDFNMRLKFRGGKNLNTVET</sequence>
<comment type="similarity">
    <text evidence="2">Belongs to the cytochrome P450 family.</text>
</comment>
<dbReference type="Gene3D" id="1.10.630.10">
    <property type="entry name" value="Cytochrome P450"/>
    <property type="match status" value="1"/>
</dbReference>
<evidence type="ECO:0000313" key="7">
    <source>
        <dbReference type="EMBL" id="PSK58739.1"/>
    </source>
</evidence>
<dbReference type="AlphaFoldDB" id="A0A2P8AE57"/>